<keyword evidence="3" id="KW-1185">Reference proteome</keyword>
<proteinExistence type="predicted"/>
<feature type="region of interest" description="Disordered" evidence="1">
    <location>
        <begin position="60"/>
        <end position="81"/>
    </location>
</feature>
<comment type="caution">
    <text evidence="2">The sequence shown here is derived from an EMBL/GenBank/DDBJ whole genome shotgun (WGS) entry which is preliminary data.</text>
</comment>
<sequence length="90" mass="10256">PSAAFSSITQEITHFIGVCDSKVFFLGKRLGICSIKFLEGEQPGFRHVNHCFIPNDWRNRQDTKNSRQQKERHSARKNRRGGCCEACCGI</sequence>
<dbReference type="EMBL" id="MU853805">
    <property type="protein sequence ID" value="KAK3939769.1"/>
    <property type="molecule type" value="Genomic_DNA"/>
</dbReference>
<reference evidence="3" key="1">
    <citation type="journal article" date="2023" name="Mol. Phylogenet. Evol.">
        <title>Genome-scale phylogeny and comparative genomics of the fungal order Sordariales.</title>
        <authorList>
            <person name="Hensen N."/>
            <person name="Bonometti L."/>
            <person name="Westerberg I."/>
            <person name="Brannstrom I.O."/>
            <person name="Guillou S."/>
            <person name="Cros-Aarteil S."/>
            <person name="Calhoun S."/>
            <person name="Haridas S."/>
            <person name="Kuo A."/>
            <person name="Mondo S."/>
            <person name="Pangilinan J."/>
            <person name="Riley R."/>
            <person name="LaButti K."/>
            <person name="Andreopoulos B."/>
            <person name="Lipzen A."/>
            <person name="Chen C."/>
            <person name="Yan M."/>
            <person name="Daum C."/>
            <person name="Ng V."/>
            <person name="Clum A."/>
            <person name="Steindorff A."/>
            <person name="Ohm R.A."/>
            <person name="Martin F."/>
            <person name="Silar P."/>
            <person name="Natvig D.O."/>
            <person name="Lalanne C."/>
            <person name="Gautier V."/>
            <person name="Ament-Velasquez S.L."/>
            <person name="Kruys A."/>
            <person name="Hutchinson M.I."/>
            <person name="Powell A.J."/>
            <person name="Barry K."/>
            <person name="Miller A.N."/>
            <person name="Grigoriev I.V."/>
            <person name="Debuchy R."/>
            <person name="Gladieux P."/>
            <person name="Hiltunen Thoren M."/>
            <person name="Johannesson H."/>
        </authorList>
    </citation>
    <scope>NUCLEOTIDE SEQUENCE [LARGE SCALE GENOMIC DNA]</scope>
    <source>
        <strain evidence="3">CBS 340.73</strain>
    </source>
</reference>
<dbReference type="AlphaFoldDB" id="A0AAN6S432"/>
<protein>
    <submittedName>
        <fullName evidence="2">Uncharacterized protein</fullName>
    </submittedName>
</protein>
<evidence type="ECO:0000256" key="1">
    <source>
        <dbReference type="SAM" id="MobiDB-lite"/>
    </source>
</evidence>
<gene>
    <name evidence="2" type="ORF">QBC46DRAFT_436709</name>
</gene>
<feature type="compositionally biased region" description="Basic and acidic residues" evidence="1">
    <location>
        <begin position="60"/>
        <end position="72"/>
    </location>
</feature>
<evidence type="ECO:0000313" key="3">
    <source>
        <dbReference type="Proteomes" id="UP001303473"/>
    </source>
</evidence>
<evidence type="ECO:0000313" key="2">
    <source>
        <dbReference type="EMBL" id="KAK3939769.1"/>
    </source>
</evidence>
<organism evidence="2 3">
    <name type="scientific">Diplogelasinospora grovesii</name>
    <dbReference type="NCBI Taxonomy" id="303347"/>
    <lineage>
        <taxon>Eukaryota</taxon>
        <taxon>Fungi</taxon>
        <taxon>Dikarya</taxon>
        <taxon>Ascomycota</taxon>
        <taxon>Pezizomycotina</taxon>
        <taxon>Sordariomycetes</taxon>
        <taxon>Sordariomycetidae</taxon>
        <taxon>Sordariales</taxon>
        <taxon>Diplogelasinosporaceae</taxon>
        <taxon>Diplogelasinospora</taxon>
    </lineage>
</organism>
<dbReference type="Proteomes" id="UP001303473">
    <property type="component" value="Unassembled WGS sequence"/>
</dbReference>
<feature type="non-terminal residue" evidence="2">
    <location>
        <position position="1"/>
    </location>
</feature>
<name>A0AAN6S432_9PEZI</name>
<accession>A0AAN6S432</accession>